<sequence>MIKIESVTLEEAYRGAALKLECSVTELNIEVVQSPSGGFLGLFKKSAIIVATKKITSSIDVHKEVIKEDKKEIREVVKQESKQTVKQESEQKQNKKRHKPKQTSKKSAHNVFNDTIMPETFVSTQDDEDYDMGDINFTADYDEDETPVVKEEVTGNTNAKEVAKSVEEEINILFDLTCFKIDKIEVSAYDETTLLIEFKGEDAALLIGKEGYRYKALSYMIFNWINTKYKLQLRLEIAEFLKNQEESVLRYLEGVCENINRDGKAQTKILDGVLVQIALRELREKYPNKYVAIRSTRDGLKFIIVNEYYN</sequence>
<name>A0A7S7RQY8_9BACT</name>
<dbReference type="InterPro" id="IPR040977">
    <property type="entry name" value="HP1451_C"/>
</dbReference>
<dbReference type="InterPro" id="IPR032782">
    <property type="entry name" value="KhpB_N"/>
</dbReference>
<dbReference type="Gene3D" id="3.30.1370.180">
    <property type="match status" value="1"/>
</dbReference>
<feature type="compositionally biased region" description="Basic residues" evidence="1">
    <location>
        <begin position="94"/>
        <end position="108"/>
    </location>
</feature>
<dbReference type="SMART" id="SM01245">
    <property type="entry name" value="Jag_N"/>
    <property type="match status" value="1"/>
</dbReference>
<evidence type="ECO:0000313" key="3">
    <source>
        <dbReference type="EMBL" id="QOY55124.1"/>
    </source>
</evidence>
<reference evidence="3 4" key="1">
    <citation type="submission" date="2020-05" db="EMBL/GenBank/DDBJ databases">
        <title>Sulfurimonas marisnigri, sp. nov., and Sulfurimonas baltica, sp. nov., manganese oxide reducing chemolithoautotrophs of the class Epsilonproteobacteria isolated from the pelagic redoxclines of the Black and Baltic Seas and emended description of the genus Sulfurimonas.</title>
        <authorList>
            <person name="Henkel J.V."/>
            <person name="Laudan C."/>
            <person name="Werner J."/>
            <person name="Neu T."/>
            <person name="Plewe S."/>
            <person name="Sproer C."/>
            <person name="Bunk B."/>
            <person name="Schulz-Vogt H.N."/>
        </authorList>
    </citation>
    <scope>NUCLEOTIDE SEQUENCE [LARGE SCALE GENOMIC DNA]</scope>
    <source>
        <strain evidence="3 4">SoZ1</strain>
    </source>
</reference>
<protein>
    <submittedName>
        <fullName evidence="3">Jag N-terminal domain-containing protein</fullName>
    </submittedName>
</protein>
<dbReference type="InterPro" id="IPR039247">
    <property type="entry name" value="KhpB"/>
</dbReference>
<dbReference type="AlphaFoldDB" id="A0A7S7RQY8"/>
<dbReference type="GO" id="GO:0003723">
    <property type="term" value="F:RNA binding"/>
    <property type="evidence" value="ECO:0007669"/>
    <property type="project" value="InterPro"/>
</dbReference>
<dbReference type="Pfam" id="PF18472">
    <property type="entry name" value="HP1451_C"/>
    <property type="match status" value="1"/>
</dbReference>
<organism evidence="3 4">
    <name type="scientific">Candidatus Sulfurimonas marisnigri</name>
    <dbReference type="NCBI Taxonomy" id="2740405"/>
    <lineage>
        <taxon>Bacteria</taxon>
        <taxon>Pseudomonadati</taxon>
        <taxon>Campylobacterota</taxon>
        <taxon>Epsilonproteobacteria</taxon>
        <taxon>Campylobacterales</taxon>
        <taxon>Sulfurimonadaceae</taxon>
        <taxon>Sulfurimonas</taxon>
    </lineage>
</organism>
<gene>
    <name evidence="3" type="ORF">HUE87_02470</name>
</gene>
<keyword evidence="4" id="KW-1185">Reference proteome</keyword>
<feature type="region of interest" description="Disordered" evidence="1">
    <location>
        <begin position="78"/>
        <end position="110"/>
    </location>
</feature>
<dbReference type="RefSeq" id="WP_194367166.1">
    <property type="nucleotide sequence ID" value="NZ_CP054493.1"/>
</dbReference>
<proteinExistence type="predicted"/>
<dbReference type="Proteomes" id="UP000593836">
    <property type="component" value="Chromosome"/>
</dbReference>
<dbReference type="PANTHER" id="PTHR35800">
    <property type="entry name" value="PROTEIN JAG"/>
    <property type="match status" value="1"/>
</dbReference>
<dbReference type="InterPro" id="IPR015946">
    <property type="entry name" value="KH_dom-like_a/b"/>
</dbReference>
<feature type="domain" description="RNA-binding protein KhpB N-terminal" evidence="2">
    <location>
        <begin position="3"/>
        <end position="54"/>
    </location>
</feature>
<evidence type="ECO:0000256" key="1">
    <source>
        <dbReference type="SAM" id="MobiDB-lite"/>
    </source>
</evidence>
<accession>A0A7S7RQY8</accession>
<evidence type="ECO:0000259" key="2">
    <source>
        <dbReference type="SMART" id="SM01245"/>
    </source>
</evidence>
<dbReference type="Gene3D" id="3.30.30.80">
    <property type="entry name" value="probable RNA-binding protein from clostridium symbiosum atcc 14940"/>
    <property type="match status" value="1"/>
</dbReference>
<dbReference type="EMBL" id="CP054493">
    <property type="protein sequence ID" value="QOY55124.1"/>
    <property type="molecule type" value="Genomic_DNA"/>
</dbReference>
<dbReference type="KEGG" id="smas:HUE87_02470"/>
<dbReference type="InterPro" id="IPR038247">
    <property type="entry name" value="Jag_N_dom_sf"/>
</dbReference>
<feature type="compositionally biased region" description="Basic and acidic residues" evidence="1">
    <location>
        <begin position="78"/>
        <end position="93"/>
    </location>
</feature>
<dbReference type="Gene3D" id="3.30.300.20">
    <property type="match status" value="1"/>
</dbReference>
<dbReference type="PANTHER" id="PTHR35800:SF1">
    <property type="entry name" value="RNA-BINDING PROTEIN KHPB"/>
    <property type="match status" value="1"/>
</dbReference>
<dbReference type="Pfam" id="PF14804">
    <property type="entry name" value="Jag_N"/>
    <property type="match status" value="1"/>
</dbReference>
<evidence type="ECO:0000313" key="4">
    <source>
        <dbReference type="Proteomes" id="UP000593836"/>
    </source>
</evidence>